<dbReference type="AlphaFoldDB" id="Q7MSF6"/>
<keyword evidence="2" id="KW-0732">Signal</keyword>
<feature type="region of interest" description="Disordered" evidence="1">
    <location>
        <begin position="65"/>
        <end position="92"/>
    </location>
</feature>
<dbReference type="eggNOG" id="ENOG5031AVU">
    <property type="taxonomic scope" value="Bacteria"/>
</dbReference>
<dbReference type="RefSeq" id="WP_011138438.1">
    <property type="nucleotide sequence ID" value="NC_005090.1"/>
</dbReference>
<feature type="chain" id="PRO_5004290110" evidence="2">
    <location>
        <begin position="18"/>
        <end position="105"/>
    </location>
</feature>
<feature type="signal peptide" evidence="2">
    <location>
        <begin position="1"/>
        <end position="17"/>
    </location>
</feature>
<evidence type="ECO:0000256" key="1">
    <source>
        <dbReference type="SAM" id="MobiDB-lite"/>
    </source>
</evidence>
<reference evidence="3 4" key="1">
    <citation type="journal article" date="2003" name="Proc. Natl. Acad. Sci. U.S.A.">
        <title>Complete genome sequence and analysis of Wolinella succinogenes.</title>
        <authorList>
            <person name="Baar C."/>
            <person name="Eppinger M."/>
            <person name="Raddatz G."/>
            <person name="Simon JM."/>
            <person name="Lanz C."/>
            <person name="Klimmek O."/>
            <person name="Nandakumar R."/>
            <person name="Gross R."/>
            <person name="Rosinus A."/>
            <person name="Keller H."/>
            <person name="Jagtap P."/>
            <person name="Linke B."/>
            <person name="Meyer F."/>
            <person name="Lederer H."/>
            <person name="Schuster S.C."/>
        </authorList>
    </citation>
    <scope>NUCLEOTIDE SEQUENCE [LARGE SCALE GENOMIC DNA]</scope>
    <source>
        <strain evidence="4">ATCC 29543 / DSM 1740 / CCUG 13145 / JCM 31913 / LMG 7466 / NCTC 11488 / FDC 602W</strain>
    </source>
</reference>
<protein>
    <submittedName>
        <fullName evidence="3">Uncharacterized protein</fullName>
    </submittedName>
</protein>
<proteinExistence type="predicted"/>
<evidence type="ECO:0000313" key="4">
    <source>
        <dbReference type="Proteomes" id="UP000000422"/>
    </source>
</evidence>
<name>Q7MSF6_WOLSU</name>
<dbReference type="KEGG" id="wsu:WS0500"/>
<gene>
    <name evidence="3" type="primary">FTSI</name>
    <name evidence="3" type="ordered locus">WS0500</name>
</gene>
<organism evidence="4">
    <name type="scientific">Wolinella succinogenes (strain ATCC 29543 / DSM 1740 / CCUG 13145 / JCM 31913 / LMG 7466 / NCTC 11488 / FDC 602W)</name>
    <name type="common">Vibrio succinogenes</name>
    <dbReference type="NCBI Taxonomy" id="273121"/>
    <lineage>
        <taxon>Bacteria</taxon>
        <taxon>Pseudomonadati</taxon>
        <taxon>Campylobacterota</taxon>
        <taxon>Epsilonproteobacteria</taxon>
        <taxon>Campylobacterales</taxon>
        <taxon>Helicobacteraceae</taxon>
        <taxon>Wolinella</taxon>
    </lineage>
</organism>
<keyword evidence="4" id="KW-1185">Reference proteome</keyword>
<evidence type="ECO:0000256" key="2">
    <source>
        <dbReference type="SAM" id="SignalP"/>
    </source>
</evidence>
<dbReference type="HOGENOM" id="CLU_2081588_0_0_7"/>
<dbReference type="EMBL" id="BX571658">
    <property type="protein sequence ID" value="CAE09638.1"/>
    <property type="molecule type" value="Genomic_DNA"/>
</dbReference>
<feature type="compositionally biased region" description="Low complexity" evidence="1">
    <location>
        <begin position="78"/>
        <end position="91"/>
    </location>
</feature>
<dbReference type="Proteomes" id="UP000000422">
    <property type="component" value="Chromosome"/>
</dbReference>
<evidence type="ECO:0000313" key="3">
    <source>
        <dbReference type="EMBL" id="CAE09638.1"/>
    </source>
</evidence>
<accession>Q7MSF6</accession>
<sequence length="105" mass="11295">MTRIALVLLLALSLAQADNYLQVPKSAPKLNPLDAQLKNFSQTQSSNTAYFVDGRTGQILSISKAPNASQIGRKGGNPASKASGKAPSAPKIPYEMKEERIELLR</sequence>